<organism evidence="2 3">
    <name type="scientific">Pseudoalteromonas issachenkonii</name>
    <dbReference type="NCBI Taxonomy" id="152297"/>
    <lineage>
        <taxon>Bacteria</taxon>
        <taxon>Pseudomonadati</taxon>
        <taxon>Pseudomonadota</taxon>
        <taxon>Gammaproteobacteria</taxon>
        <taxon>Alteromonadales</taxon>
        <taxon>Pseudoalteromonadaceae</taxon>
        <taxon>Pseudoalteromonas</taxon>
    </lineage>
</organism>
<name>A0ABU9GWQ7_9GAMM</name>
<gene>
    <name evidence="2" type="ORF">V6257_03230</name>
</gene>
<protein>
    <submittedName>
        <fullName evidence="2">Uncharacterized protein</fullName>
    </submittedName>
</protein>
<proteinExistence type="predicted"/>
<keyword evidence="3" id="KW-1185">Reference proteome</keyword>
<reference evidence="2 3" key="1">
    <citation type="submission" date="2024-02" db="EMBL/GenBank/DDBJ databases">
        <title>Bacteria isolated from the canopy kelp, Nereocystis luetkeana.</title>
        <authorList>
            <person name="Pfister C.A."/>
            <person name="Younker I.T."/>
            <person name="Light S.H."/>
        </authorList>
    </citation>
    <scope>NUCLEOTIDE SEQUENCE [LARGE SCALE GENOMIC DNA]</scope>
    <source>
        <strain evidence="2 3">TI.1.03</strain>
    </source>
</reference>
<dbReference type="EMBL" id="JBAKAW010000003">
    <property type="protein sequence ID" value="MEL0654032.1"/>
    <property type="molecule type" value="Genomic_DNA"/>
</dbReference>
<comment type="caution">
    <text evidence="2">The sequence shown here is derived from an EMBL/GenBank/DDBJ whole genome shotgun (WGS) entry which is preliminary data.</text>
</comment>
<accession>A0ABU9GWQ7</accession>
<dbReference type="Proteomes" id="UP001371391">
    <property type="component" value="Unassembled WGS sequence"/>
</dbReference>
<evidence type="ECO:0000256" key="1">
    <source>
        <dbReference type="SAM" id="SignalP"/>
    </source>
</evidence>
<feature type="chain" id="PRO_5047417585" evidence="1">
    <location>
        <begin position="23"/>
        <end position="147"/>
    </location>
</feature>
<sequence length="147" mass="16831">MKKILLGCLAFYIMGCTGVVIAEQTSLEKQLCDDYNNDQAVVIIGNVPLEESQWYADWSSTLNSFAASNNEFFNVYKANQLTHTELRNYSVLFSKKSKQSYLLEEVVEPQSYEYVLLEYTQANIPKHISAFKPNQINNDLVKKICNL</sequence>
<dbReference type="RefSeq" id="WP_341601537.1">
    <property type="nucleotide sequence ID" value="NZ_JBAKAW010000003.1"/>
</dbReference>
<evidence type="ECO:0000313" key="2">
    <source>
        <dbReference type="EMBL" id="MEL0654032.1"/>
    </source>
</evidence>
<keyword evidence="1" id="KW-0732">Signal</keyword>
<evidence type="ECO:0000313" key="3">
    <source>
        <dbReference type="Proteomes" id="UP001371391"/>
    </source>
</evidence>
<feature type="signal peptide" evidence="1">
    <location>
        <begin position="1"/>
        <end position="22"/>
    </location>
</feature>